<keyword evidence="2" id="KW-1185">Reference proteome</keyword>
<reference evidence="2" key="1">
    <citation type="journal article" date="2019" name="Int. J. Syst. Evol. Microbiol.">
        <title>The Global Catalogue of Microorganisms (GCM) 10K type strain sequencing project: providing services to taxonomists for standard genome sequencing and annotation.</title>
        <authorList>
            <consortium name="The Broad Institute Genomics Platform"/>
            <consortium name="The Broad Institute Genome Sequencing Center for Infectious Disease"/>
            <person name="Wu L."/>
            <person name="Ma J."/>
        </authorList>
    </citation>
    <scope>NUCLEOTIDE SEQUENCE [LARGE SCALE GENOMIC DNA]</scope>
    <source>
        <strain evidence="2">JCM 31696</strain>
    </source>
</reference>
<name>A0ABW3CAF2_9ACTN</name>
<accession>A0ABW3CAF2</accession>
<organism evidence="1 2">
    <name type="scientific">Actinomadura adrarensis</name>
    <dbReference type="NCBI Taxonomy" id="1819600"/>
    <lineage>
        <taxon>Bacteria</taxon>
        <taxon>Bacillati</taxon>
        <taxon>Actinomycetota</taxon>
        <taxon>Actinomycetes</taxon>
        <taxon>Streptosporangiales</taxon>
        <taxon>Thermomonosporaceae</taxon>
        <taxon>Actinomadura</taxon>
    </lineage>
</organism>
<evidence type="ECO:0000313" key="1">
    <source>
        <dbReference type="EMBL" id="MFD0851384.1"/>
    </source>
</evidence>
<evidence type="ECO:0000313" key="2">
    <source>
        <dbReference type="Proteomes" id="UP001597083"/>
    </source>
</evidence>
<gene>
    <name evidence="1" type="ORF">ACFQ07_04100</name>
</gene>
<dbReference type="EMBL" id="JBHTIR010000418">
    <property type="protein sequence ID" value="MFD0851384.1"/>
    <property type="molecule type" value="Genomic_DNA"/>
</dbReference>
<dbReference type="Proteomes" id="UP001597083">
    <property type="component" value="Unassembled WGS sequence"/>
</dbReference>
<feature type="non-terminal residue" evidence="1">
    <location>
        <position position="104"/>
    </location>
</feature>
<sequence>MLAVVHHLTAVTRLNDVLALVEPDHRVQTVFTVAPSSMLSRGVGDHLRAEGVCLVPFDQATQMSWDLAVAAGDGALERLHGPVMWVPHGMSPGMRIHRWRGAGA</sequence>
<comment type="caution">
    <text evidence="1">The sequence shown here is derived from an EMBL/GenBank/DDBJ whole genome shotgun (WGS) entry which is preliminary data.</text>
</comment>
<protein>
    <submittedName>
        <fullName evidence="1">Uncharacterized protein</fullName>
    </submittedName>
</protein>
<proteinExistence type="predicted"/>